<dbReference type="InterPro" id="IPR019496">
    <property type="entry name" value="NUFIP1_cons_dom"/>
</dbReference>
<dbReference type="PANTHER" id="PTHR13309">
    <property type="entry name" value="NUCLEAR FRAGILE X MENTAL RETARDATION PROTEIN INTERACTING PROTEIN 1"/>
    <property type="match status" value="1"/>
</dbReference>
<evidence type="ECO:0000256" key="1">
    <source>
        <dbReference type="SAM" id="MobiDB-lite"/>
    </source>
</evidence>
<feature type="compositionally biased region" description="Polar residues" evidence="1">
    <location>
        <begin position="224"/>
        <end position="265"/>
    </location>
</feature>
<keyword evidence="3" id="KW-1185">Reference proteome</keyword>
<dbReference type="Pfam" id="PF10453">
    <property type="entry name" value="NUFIP1"/>
    <property type="match status" value="1"/>
</dbReference>
<dbReference type="Proteomes" id="UP000087171">
    <property type="component" value="Chromosome Ca1"/>
</dbReference>
<feature type="compositionally biased region" description="Acidic residues" evidence="1">
    <location>
        <begin position="577"/>
        <end position="595"/>
    </location>
</feature>
<feature type="domain" description="FMR1-interacting protein 1 conserved" evidence="2">
    <location>
        <begin position="327"/>
        <end position="373"/>
    </location>
</feature>
<feature type="compositionally biased region" description="Acidic residues" evidence="1">
    <location>
        <begin position="553"/>
        <end position="566"/>
    </location>
</feature>
<feature type="compositionally biased region" description="Low complexity" evidence="1">
    <location>
        <begin position="1"/>
        <end position="24"/>
    </location>
</feature>
<dbReference type="PANTHER" id="PTHR13309:SF0">
    <property type="entry name" value="FMR1-INTERACTING PROTEIN NUFIP1"/>
    <property type="match status" value="1"/>
</dbReference>
<gene>
    <name evidence="4 5" type="primary">LOC101514517</name>
</gene>
<feature type="region of interest" description="Disordered" evidence="1">
    <location>
        <begin position="417"/>
        <end position="461"/>
    </location>
</feature>
<feature type="region of interest" description="Disordered" evidence="1">
    <location>
        <begin position="527"/>
        <end position="595"/>
    </location>
</feature>
<reference evidence="4 5" key="2">
    <citation type="submission" date="2025-04" db="UniProtKB">
        <authorList>
            <consortium name="RefSeq"/>
        </authorList>
    </citation>
    <scope>IDENTIFICATION</scope>
    <source>
        <tissue evidence="4 5">Etiolated seedlings</tissue>
    </source>
</reference>
<evidence type="ECO:0000259" key="2">
    <source>
        <dbReference type="Pfam" id="PF10453"/>
    </source>
</evidence>
<reference evidence="3" key="1">
    <citation type="journal article" date="2013" name="Nat. Biotechnol.">
        <title>Draft genome sequence of chickpea (Cicer arietinum) provides a resource for trait improvement.</title>
        <authorList>
            <person name="Varshney R.K."/>
            <person name="Song C."/>
            <person name="Saxena R.K."/>
            <person name="Azam S."/>
            <person name="Yu S."/>
            <person name="Sharpe A.G."/>
            <person name="Cannon S."/>
            <person name="Baek J."/>
            <person name="Rosen B.D."/>
            <person name="Tar'an B."/>
            <person name="Millan T."/>
            <person name="Zhang X."/>
            <person name="Ramsay L.D."/>
            <person name="Iwata A."/>
            <person name="Wang Y."/>
            <person name="Nelson W."/>
            <person name="Farmer A.D."/>
            <person name="Gaur P.M."/>
            <person name="Soderlund C."/>
            <person name="Penmetsa R.V."/>
            <person name="Xu C."/>
            <person name="Bharti A.K."/>
            <person name="He W."/>
            <person name="Winter P."/>
            <person name="Zhao S."/>
            <person name="Hane J.K."/>
            <person name="Carrasquilla-Garcia N."/>
            <person name="Condie J.A."/>
            <person name="Upadhyaya H.D."/>
            <person name="Luo M.C."/>
            <person name="Thudi M."/>
            <person name="Gowda C.L."/>
            <person name="Singh N.P."/>
            <person name="Lichtenzveig J."/>
            <person name="Gali K.K."/>
            <person name="Rubio J."/>
            <person name="Nadarajan N."/>
            <person name="Dolezel J."/>
            <person name="Bansal K.C."/>
            <person name="Xu X."/>
            <person name="Edwards D."/>
            <person name="Zhang G."/>
            <person name="Kahl G."/>
            <person name="Gil J."/>
            <person name="Singh K.B."/>
            <person name="Datta S.K."/>
            <person name="Jackson S.A."/>
            <person name="Wang J."/>
            <person name="Cook D.R."/>
        </authorList>
    </citation>
    <scope>NUCLEOTIDE SEQUENCE [LARGE SCALE GENOMIC DNA]</scope>
    <source>
        <strain evidence="3">cv. CDC Frontier</strain>
    </source>
</reference>
<evidence type="ECO:0000313" key="3">
    <source>
        <dbReference type="Proteomes" id="UP000087171"/>
    </source>
</evidence>
<dbReference type="RefSeq" id="XP_027190951.1">
    <property type="nucleotide sequence ID" value="XM_027335150.1"/>
</dbReference>
<feature type="region of interest" description="Disordered" evidence="1">
    <location>
        <begin position="1"/>
        <end position="32"/>
    </location>
</feature>
<feature type="compositionally biased region" description="Polar residues" evidence="1">
    <location>
        <begin position="208"/>
        <end position="217"/>
    </location>
</feature>
<dbReference type="InterPro" id="IPR039136">
    <property type="entry name" value="NUFIP1-like"/>
</dbReference>
<dbReference type="GO" id="GO:0005634">
    <property type="term" value="C:nucleus"/>
    <property type="evidence" value="ECO:0007669"/>
    <property type="project" value="TreeGrafter"/>
</dbReference>
<dbReference type="PaxDb" id="3827-XP_004488788.1"/>
<feature type="compositionally biased region" description="Polar residues" evidence="1">
    <location>
        <begin position="417"/>
        <end position="427"/>
    </location>
</feature>
<feature type="region of interest" description="Disordered" evidence="1">
    <location>
        <begin position="197"/>
        <end position="324"/>
    </location>
</feature>
<feature type="compositionally biased region" description="Basic residues" evidence="1">
    <location>
        <begin position="432"/>
        <end position="451"/>
    </location>
</feature>
<dbReference type="AlphaFoldDB" id="A0A3Q7Y0Y0"/>
<feature type="compositionally biased region" description="Basic and acidic residues" evidence="1">
    <location>
        <begin position="529"/>
        <end position="552"/>
    </location>
</feature>
<name>A0A3Q7Y0Y0_CICAR</name>
<dbReference type="OrthoDB" id="273070at2759"/>
<feature type="compositionally biased region" description="Basic residues" evidence="1">
    <location>
        <begin position="300"/>
        <end position="312"/>
    </location>
</feature>
<dbReference type="GO" id="GO:0003723">
    <property type="term" value="F:RNA binding"/>
    <property type="evidence" value="ECO:0007669"/>
    <property type="project" value="InterPro"/>
</dbReference>
<evidence type="ECO:0000313" key="4">
    <source>
        <dbReference type="RefSeq" id="XP_027190951.1"/>
    </source>
</evidence>
<dbReference type="RefSeq" id="XP_027190953.1">
    <property type="nucleotide sequence ID" value="XM_027335152.1"/>
</dbReference>
<sequence length="595" mass="67319">MSKTNNIPSNSNTPPPNFSNSTNNHHPQMGVVGNYQNQNLMQPFIPNMQQPPPPPFMNAPMSHMGPQNSSNYNNPMFPVHGQQLMHNSPAQMNLSQQILAQSIMNLLQQPNMNMNMNMNMNVPNGQFCAPYPMQNMNQQLPMQRPNLSQAVPYGGNMQPGPRPMYGFPNQMQHSMVPQNPMFSGNSQFGVVSGNQVRPQIDPNEKNRVPTNGNTNAFVSGGPFPSQQLQGNISAPHNTNNAQSSAFRKSHSQENPNSNIKTNFANPNWKGSPNKNFNNKPNKGGFQGGFQKSKSHDNKGNRRTRFQKEHKGKGPNNEKAGNFGLNSEELQHEPKRSFSVTYSEQEIQQWREARRKNHPFRDNIEKKPSERLKDSKVIDREVLQKELKEVLAKQAELGIEVAEIPSYYLKNAENQNQGIQSEGNNTFNDQRKLKNKSRRRNPDKRNRGNKKQKLADRSFSENKNPTLLQKLLSADIKRDKSHLFQVFRFMAVNSFFKNYPDKPLIYPSAVVKETGSEVYGGKKQLQSGKDALEHGNKETVQKHVIKDSDNGHDNEDEESDEGDDDDNSNVPYLVQGEGDNEDGIDEFDEEEGEILQ</sequence>
<organism evidence="3 4">
    <name type="scientific">Cicer arietinum</name>
    <name type="common">Chickpea</name>
    <name type="synonym">Garbanzo</name>
    <dbReference type="NCBI Taxonomy" id="3827"/>
    <lineage>
        <taxon>Eukaryota</taxon>
        <taxon>Viridiplantae</taxon>
        <taxon>Streptophyta</taxon>
        <taxon>Embryophyta</taxon>
        <taxon>Tracheophyta</taxon>
        <taxon>Spermatophyta</taxon>
        <taxon>Magnoliopsida</taxon>
        <taxon>eudicotyledons</taxon>
        <taxon>Gunneridae</taxon>
        <taxon>Pentapetalae</taxon>
        <taxon>rosids</taxon>
        <taxon>fabids</taxon>
        <taxon>Fabales</taxon>
        <taxon>Fabaceae</taxon>
        <taxon>Papilionoideae</taxon>
        <taxon>50 kb inversion clade</taxon>
        <taxon>NPAAA clade</taxon>
        <taxon>Hologalegina</taxon>
        <taxon>IRL clade</taxon>
        <taxon>Cicereae</taxon>
        <taxon>Cicer</taxon>
    </lineage>
</organism>
<accession>A0A3Q7Y0Y0</accession>
<feature type="compositionally biased region" description="Low complexity" evidence="1">
    <location>
        <begin position="269"/>
        <end position="291"/>
    </location>
</feature>
<dbReference type="GeneID" id="101514517"/>
<proteinExistence type="predicted"/>
<dbReference type="STRING" id="3827.A0A3Q7Y0Y0"/>
<evidence type="ECO:0000313" key="5">
    <source>
        <dbReference type="RefSeq" id="XP_027190953.1"/>
    </source>
</evidence>
<protein>
    <submittedName>
        <fullName evidence="4 5">GATA zinc finger domain-containing protein 14</fullName>
    </submittedName>
</protein>
<dbReference type="KEGG" id="cam:101514517"/>
<dbReference type="GO" id="GO:0000492">
    <property type="term" value="P:box C/D snoRNP assembly"/>
    <property type="evidence" value="ECO:0007669"/>
    <property type="project" value="TreeGrafter"/>
</dbReference>